<comment type="similarity">
    <text evidence="5">Belongs to the TatC family.</text>
</comment>
<reference evidence="7" key="1">
    <citation type="submission" date="2015-07" db="EMBL/GenBank/DDBJ databases">
        <title>Genome sequencing project for genomic taxonomy and phylogenomics of Bacillus-like bacteria.</title>
        <authorList>
            <person name="Liu B."/>
            <person name="Wang J."/>
            <person name="Zhu Y."/>
            <person name="Liu G."/>
            <person name="Chen Q."/>
            <person name="Chen Z."/>
            <person name="Lan J."/>
            <person name="Che J."/>
            <person name="Ge C."/>
            <person name="Shi H."/>
            <person name="Pan Z."/>
            <person name="Liu X."/>
        </authorList>
    </citation>
    <scope>NUCLEOTIDE SEQUENCE [LARGE SCALE GENOMIC DNA]</scope>
    <source>
        <strain evidence="7">FJAT-27997</strain>
    </source>
</reference>
<dbReference type="Pfam" id="PF00902">
    <property type="entry name" value="TatC"/>
    <property type="match status" value="1"/>
</dbReference>
<sequence>MVEKKFDVIEHLDELRKRLIISALAFLVFLIIGFMYVKNIYLFLMGNLDYKLLILGPSDIMWIYFHIASLVAIAGTIPVTAWQVWLFVRPALKSHERKAVLAYIPGVFILFICGLAFGYYFIFPNILSFLINLGSDLMTTSFTADKYFSFLINITLPFGIAFELPLVMMFLTTLGIVNPYTVAKLRKYAYFILVIIASMISPPEFISHISVAVPLILIYEISVFLSKFVYKQKQKRYKVDKCKSID</sequence>
<dbReference type="Proteomes" id="UP000037146">
    <property type="component" value="Unassembled WGS sequence"/>
</dbReference>
<evidence type="ECO:0000256" key="4">
    <source>
        <dbReference type="ARBA" id="ARBA00023136"/>
    </source>
</evidence>
<protein>
    <recommendedName>
        <fullName evidence="5">Sec-independent protein translocase protein TatC</fullName>
    </recommendedName>
</protein>
<dbReference type="OrthoDB" id="9777044at2"/>
<dbReference type="InterPro" id="IPR002033">
    <property type="entry name" value="TatC"/>
</dbReference>
<keyword evidence="4 5" id="KW-0472">Membrane</keyword>
<dbReference type="PANTHER" id="PTHR30371">
    <property type="entry name" value="SEC-INDEPENDENT PROTEIN TRANSLOCASE PROTEIN TATC"/>
    <property type="match status" value="1"/>
</dbReference>
<name>A0A0K9GXR8_9BACI</name>
<feature type="transmembrane region" description="Helical" evidence="5">
    <location>
        <begin position="188"/>
        <end position="206"/>
    </location>
</feature>
<dbReference type="AlphaFoldDB" id="A0A0K9GXR8"/>
<comment type="subcellular location">
    <subcellularLocation>
        <location evidence="5">Cell membrane</location>
        <topology evidence="5">Multi-pass membrane protein</topology>
    </subcellularLocation>
    <subcellularLocation>
        <location evidence="1">Membrane</location>
        <topology evidence="1">Multi-pass membrane protein</topology>
    </subcellularLocation>
</comment>
<dbReference type="PROSITE" id="PS01218">
    <property type="entry name" value="TATC"/>
    <property type="match status" value="1"/>
</dbReference>
<keyword evidence="7" id="KW-1185">Reference proteome</keyword>
<organism evidence="6 7">
    <name type="scientific">Peribacillus loiseleuriae</name>
    <dbReference type="NCBI Taxonomy" id="1679170"/>
    <lineage>
        <taxon>Bacteria</taxon>
        <taxon>Bacillati</taxon>
        <taxon>Bacillota</taxon>
        <taxon>Bacilli</taxon>
        <taxon>Bacillales</taxon>
        <taxon>Bacillaceae</taxon>
        <taxon>Peribacillus</taxon>
    </lineage>
</organism>
<dbReference type="EMBL" id="LFZW01000001">
    <property type="protein sequence ID" value="KMY51430.1"/>
    <property type="molecule type" value="Genomic_DNA"/>
</dbReference>
<evidence type="ECO:0000256" key="1">
    <source>
        <dbReference type="ARBA" id="ARBA00004141"/>
    </source>
</evidence>
<comment type="subunit">
    <text evidence="5">Forms a complex with TatA.</text>
</comment>
<keyword evidence="5" id="KW-0811">Translocation</keyword>
<evidence type="ECO:0000256" key="2">
    <source>
        <dbReference type="ARBA" id="ARBA00022692"/>
    </source>
</evidence>
<dbReference type="RefSeq" id="WP_049682779.1">
    <property type="nucleotide sequence ID" value="NZ_LFZW01000001.1"/>
</dbReference>
<feature type="transmembrane region" description="Helical" evidence="5">
    <location>
        <begin position="212"/>
        <end position="230"/>
    </location>
</feature>
<keyword evidence="2 5" id="KW-0812">Transmembrane</keyword>
<dbReference type="HAMAP" id="MF_00902">
    <property type="entry name" value="TatC"/>
    <property type="match status" value="1"/>
</dbReference>
<evidence type="ECO:0000256" key="5">
    <source>
        <dbReference type="HAMAP-Rule" id="MF_00902"/>
    </source>
</evidence>
<keyword evidence="5" id="KW-0813">Transport</keyword>
<feature type="transmembrane region" description="Helical" evidence="5">
    <location>
        <begin position="63"/>
        <end position="88"/>
    </location>
</feature>
<dbReference type="PANTHER" id="PTHR30371:SF4">
    <property type="entry name" value="SEC-INDEPENDENT PROTEIN TRANSLOCASE PROTEIN TATCD"/>
    <property type="match status" value="1"/>
</dbReference>
<evidence type="ECO:0000313" key="7">
    <source>
        <dbReference type="Proteomes" id="UP000037146"/>
    </source>
</evidence>
<dbReference type="STRING" id="1679170.AC625_19355"/>
<dbReference type="GO" id="GO:0065002">
    <property type="term" value="P:intracellular protein transmembrane transport"/>
    <property type="evidence" value="ECO:0007669"/>
    <property type="project" value="TreeGrafter"/>
</dbReference>
<keyword evidence="3 5" id="KW-1133">Transmembrane helix</keyword>
<dbReference type="InterPro" id="IPR019820">
    <property type="entry name" value="Sec-indep_translocase_CS"/>
</dbReference>
<feature type="transmembrane region" description="Helical" evidence="5">
    <location>
        <begin position="147"/>
        <end position="176"/>
    </location>
</feature>
<evidence type="ECO:0000313" key="6">
    <source>
        <dbReference type="EMBL" id="KMY51430.1"/>
    </source>
</evidence>
<dbReference type="GO" id="GO:0043953">
    <property type="term" value="P:protein transport by the Tat complex"/>
    <property type="evidence" value="ECO:0007669"/>
    <property type="project" value="UniProtKB-UniRule"/>
</dbReference>
<dbReference type="NCBIfam" id="TIGR00945">
    <property type="entry name" value="tatC"/>
    <property type="match status" value="1"/>
</dbReference>
<accession>A0A0K9GXR8</accession>
<proteinExistence type="inferred from homology"/>
<feature type="transmembrane region" description="Helical" evidence="5">
    <location>
        <begin position="100"/>
        <end position="122"/>
    </location>
</feature>
<evidence type="ECO:0000256" key="3">
    <source>
        <dbReference type="ARBA" id="ARBA00022989"/>
    </source>
</evidence>
<comment type="caution">
    <text evidence="6">The sequence shown here is derived from an EMBL/GenBank/DDBJ whole genome shotgun (WGS) entry which is preliminary data.</text>
</comment>
<gene>
    <name evidence="5" type="primary">tatC</name>
    <name evidence="6" type="ORF">AC625_19355</name>
</gene>
<dbReference type="PRINTS" id="PR01840">
    <property type="entry name" value="TATCFAMILY"/>
</dbReference>
<keyword evidence="5" id="KW-0653">Protein transport</keyword>
<dbReference type="GO" id="GO:0033281">
    <property type="term" value="C:TAT protein transport complex"/>
    <property type="evidence" value="ECO:0007669"/>
    <property type="project" value="UniProtKB-UniRule"/>
</dbReference>
<dbReference type="GO" id="GO:0009977">
    <property type="term" value="F:proton motive force dependent protein transmembrane transporter activity"/>
    <property type="evidence" value="ECO:0007669"/>
    <property type="project" value="TreeGrafter"/>
</dbReference>
<keyword evidence="5" id="KW-1003">Cell membrane</keyword>
<comment type="function">
    <text evidence="5">Part of the twin-arginine translocation (Tat) system that transports large folded proteins containing a characteristic twin-arginine motif in their signal peptide across membranes.</text>
</comment>
<feature type="transmembrane region" description="Helical" evidence="5">
    <location>
        <begin position="20"/>
        <end position="43"/>
    </location>
</feature>
<dbReference type="PATRIC" id="fig|1679170.3.peg.4394"/>